<name>A0A120FVH2_PSEFL</name>
<comment type="caution">
    <text evidence="1">The sequence shown here is derived from an EMBL/GenBank/DDBJ whole genome shotgun (WGS) entry which is preliminary data.</text>
</comment>
<dbReference type="PATRIC" id="fig|294.194.peg.7051"/>
<organism evidence="1 2">
    <name type="scientific">Pseudomonas fluorescens</name>
    <dbReference type="NCBI Taxonomy" id="294"/>
    <lineage>
        <taxon>Bacteria</taxon>
        <taxon>Pseudomonadati</taxon>
        <taxon>Pseudomonadota</taxon>
        <taxon>Gammaproteobacteria</taxon>
        <taxon>Pseudomonadales</taxon>
        <taxon>Pseudomonadaceae</taxon>
        <taxon>Pseudomonas</taxon>
    </lineage>
</organism>
<dbReference type="EMBL" id="LCYA01000338">
    <property type="protein sequence ID" value="KWV68384.1"/>
    <property type="molecule type" value="Genomic_DNA"/>
</dbReference>
<sequence length="74" mass="8450">MKDFQIEDYLNDDADIQALLNIVISEGTQEGFIECIRAIARRKSIELNLDSDFDSIRKALNSIGYKFVVIQPDI</sequence>
<dbReference type="AlphaFoldDB" id="A0A120FVH2"/>
<reference evidence="1 2" key="1">
    <citation type="submission" date="2015-05" db="EMBL/GenBank/DDBJ databases">
        <title>A genomic and transcriptomic approach to investigate the blue pigment phenotype in Pseudomonas fluorescens.</title>
        <authorList>
            <person name="Andreani N.A."/>
            <person name="Cardazzo B."/>
        </authorList>
    </citation>
    <scope>NUCLEOTIDE SEQUENCE [LARGE SCALE GENOMIC DNA]</scope>
    <source>
        <strain evidence="1 2">Ps_22</strain>
    </source>
</reference>
<evidence type="ECO:0000313" key="2">
    <source>
        <dbReference type="Proteomes" id="UP000061348"/>
    </source>
</evidence>
<evidence type="ECO:0000313" key="1">
    <source>
        <dbReference type="EMBL" id="KWV68384.1"/>
    </source>
</evidence>
<dbReference type="RefSeq" id="WP_060765500.1">
    <property type="nucleotide sequence ID" value="NZ_LCYA01000338.1"/>
</dbReference>
<proteinExistence type="predicted"/>
<dbReference type="Proteomes" id="UP000061348">
    <property type="component" value="Unassembled WGS sequence"/>
</dbReference>
<accession>A0A120FVH2</accession>
<gene>
    <name evidence="1" type="ORF">PFLmoz3_06327</name>
</gene>
<protein>
    <submittedName>
        <fullName evidence="1">Uncharacterized protein</fullName>
    </submittedName>
</protein>